<protein>
    <submittedName>
        <fullName evidence="2">Uncharacterized protein</fullName>
    </submittedName>
</protein>
<name>A0A6J5X5T7_PRUAR</name>
<evidence type="ECO:0000313" key="3">
    <source>
        <dbReference type="Proteomes" id="UP000507245"/>
    </source>
</evidence>
<organism evidence="2 3">
    <name type="scientific">Prunus armeniaca</name>
    <name type="common">Apricot</name>
    <name type="synonym">Armeniaca vulgaris</name>
    <dbReference type="NCBI Taxonomy" id="36596"/>
    <lineage>
        <taxon>Eukaryota</taxon>
        <taxon>Viridiplantae</taxon>
        <taxon>Streptophyta</taxon>
        <taxon>Embryophyta</taxon>
        <taxon>Tracheophyta</taxon>
        <taxon>Spermatophyta</taxon>
        <taxon>Magnoliopsida</taxon>
        <taxon>eudicotyledons</taxon>
        <taxon>Gunneridae</taxon>
        <taxon>Pentapetalae</taxon>
        <taxon>rosids</taxon>
        <taxon>fabids</taxon>
        <taxon>Rosales</taxon>
        <taxon>Rosaceae</taxon>
        <taxon>Amygdaloideae</taxon>
        <taxon>Amygdaleae</taxon>
        <taxon>Prunus</taxon>
    </lineage>
</organism>
<dbReference type="Proteomes" id="UP000507245">
    <property type="component" value="Unassembled WGS sequence"/>
</dbReference>
<keyword evidence="3" id="KW-1185">Reference proteome</keyword>
<reference evidence="3" key="1">
    <citation type="journal article" date="2020" name="Genome Biol.">
        <title>Gamete binning: chromosome-level and haplotype-resolved genome assembly enabled by high-throughput single-cell sequencing of gamete genomes.</title>
        <authorList>
            <person name="Campoy J.A."/>
            <person name="Sun H."/>
            <person name="Goel M."/>
            <person name="Jiao W.-B."/>
            <person name="Folz-Donahue K."/>
            <person name="Wang N."/>
            <person name="Rubio M."/>
            <person name="Liu C."/>
            <person name="Kukat C."/>
            <person name="Ruiz D."/>
            <person name="Huettel B."/>
            <person name="Schneeberger K."/>
        </authorList>
    </citation>
    <scope>NUCLEOTIDE SEQUENCE [LARGE SCALE GENOMIC DNA]</scope>
    <source>
        <strain evidence="3">cv. Rojo Pasion</strain>
    </source>
</reference>
<feature type="compositionally biased region" description="Basic and acidic residues" evidence="1">
    <location>
        <begin position="19"/>
        <end position="35"/>
    </location>
</feature>
<dbReference type="AlphaFoldDB" id="A0A6J5X5T7"/>
<accession>A0A6J5X5T7</accession>
<dbReference type="OrthoDB" id="10539459at2759"/>
<dbReference type="EMBL" id="CAEKKB010000005">
    <property type="protein sequence ID" value="CAB4309326.1"/>
    <property type="molecule type" value="Genomic_DNA"/>
</dbReference>
<gene>
    <name evidence="2" type="ORF">ORAREDHAP_LOCUS30399</name>
</gene>
<sequence>MKQTNLVSIFLSFYWHDHSDKHDNKRNASVRKNEMPRSFPAFGTRHKQSKVPMMKLQPPRRKPKKRLKTILNEHMDIEQLKVLVHQTLEPRCWSHRPDPYLLNLQLLPGCTRLENE</sequence>
<feature type="region of interest" description="Disordered" evidence="1">
    <location>
        <begin position="19"/>
        <end position="64"/>
    </location>
</feature>
<proteinExistence type="predicted"/>
<evidence type="ECO:0000313" key="2">
    <source>
        <dbReference type="EMBL" id="CAB4309326.1"/>
    </source>
</evidence>
<evidence type="ECO:0000256" key="1">
    <source>
        <dbReference type="SAM" id="MobiDB-lite"/>
    </source>
</evidence>